<evidence type="ECO:0000313" key="2">
    <source>
        <dbReference type="EMBL" id="KAI5430598.1"/>
    </source>
</evidence>
<dbReference type="Proteomes" id="UP001058974">
    <property type="component" value="Chromosome 3"/>
</dbReference>
<proteinExistence type="predicted"/>
<evidence type="ECO:0000256" key="1">
    <source>
        <dbReference type="SAM" id="MobiDB-lite"/>
    </source>
</evidence>
<organism evidence="2 3">
    <name type="scientific">Pisum sativum</name>
    <name type="common">Garden pea</name>
    <name type="synonym">Lathyrus oleraceus</name>
    <dbReference type="NCBI Taxonomy" id="3888"/>
    <lineage>
        <taxon>Eukaryota</taxon>
        <taxon>Viridiplantae</taxon>
        <taxon>Streptophyta</taxon>
        <taxon>Embryophyta</taxon>
        <taxon>Tracheophyta</taxon>
        <taxon>Spermatophyta</taxon>
        <taxon>Magnoliopsida</taxon>
        <taxon>eudicotyledons</taxon>
        <taxon>Gunneridae</taxon>
        <taxon>Pentapetalae</taxon>
        <taxon>rosids</taxon>
        <taxon>fabids</taxon>
        <taxon>Fabales</taxon>
        <taxon>Fabaceae</taxon>
        <taxon>Papilionoideae</taxon>
        <taxon>50 kb inversion clade</taxon>
        <taxon>NPAAA clade</taxon>
        <taxon>Hologalegina</taxon>
        <taxon>IRL clade</taxon>
        <taxon>Fabeae</taxon>
        <taxon>Lathyrus</taxon>
    </lineage>
</organism>
<gene>
    <name evidence="2" type="ORF">KIW84_034984</name>
</gene>
<comment type="caution">
    <text evidence="2">The sequence shown here is derived from an EMBL/GenBank/DDBJ whole genome shotgun (WGS) entry which is preliminary data.</text>
</comment>
<dbReference type="Gramene" id="Psat03G0498400-T1">
    <property type="protein sequence ID" value="KAI5430598.1"/>
    <property type="gene ID" value="KIW84_034984"/>
</dbReference>
<dbReference type="EMBL" id="JAMSHJ010000003">
    <property type="protein sequence ID" value="KAI5430598.1"/>
    <property type="molecule type" value="Genomic_DNA"/>
</dbReference>
<name>A0A9D5B1T7_PEA</name>
<reference evidence="2 3" key="1">
    <citation type="journal article" date="2022" name="Nat. Genet.">
        <title>Improved pea reference genome and pan-genome highlight genomic features and evolutionary characteristics.</title>
        <authorList>
            <person name="Yang T."/>
            <person name="Liu R."/>
            <person name="Luo Y."/>
            <person name="Hu S."/>
            <person name="Wang D."/>
            <person name="Wang C."/>
            <person name="Pandey M.K."/>
            <person name="Ge S."/>
            <person name="Xu Q."/>
            <person name="Li N."/>
            <person name="Li G."/>
            <person name="Huang Y."/>
            <person name="Saxena R.K."/>
            <person name="Ji Y."/>
            <person name="Li M."/>
            <person name="Yan X."/>
            <person name="He Y."/>
            <person name="Liu Y."/>
            <person name="Wang X."/>
            <person name="Xiang C."/>
            <person name="Varshney R.K."/>
            <person name="Ding H."/>
            <person name="Gao S."/>
            <person name="Zong X."/>
        </authorList>
    </citation>
    <scope>NUCLEOTIDE SEQUENCE [LARGE SCALE GENOMIC DNA]</scope>
    <source>
        <strain evidence="2 3">cv. Zhongwan 6</strain>
    </source>
</reference>
<accession>A0A9D5B1T7</accession>
<feature type="compositionally biased region" description="Basic and acidic residues" evidence="1">
    <location>
        <begin position="1"/>
        <end position="15"/>
    </location>
</feature>
<keyword evidence="3" id="KW-1185">Reference proteome</keyword>
<dbReference type="AlphaFoldDB" id="A0A9D5B1T7"/>
<protein>
    <submittedName>
        <fullName evidence="2">Uncharacterized protein</fullName>
    </submittedName>
</protein>
<evidence type="ECO:0000313" key="3">
    <source>
        <dbReference type="Proteomes" id="UP001058974"/>
    </source>
</evidence>
<sequence>MTRDHGNRVSTDKQRSKQQVVESDSPPPILKRSRTIFQARKASTDGVFSEKAKRSSNTGSSSLNKLCDNVAHLLHEDSFQKYIDKTFYKPMDPENYVNSYVESELKTKFLKFFVDNNLLTLIGLNRKYNPDYVKDFYYNVELTAAGLQSIFKDRIVNAMHLASTNQHDQHIKLVNKPHFSIKTDDIKGFESLRSNFPIMNEGKNVKTFLVNNQKSGKERYNNPKMLNAIRKDYVASEIKTLGSVYRKVSRKLPREKNSEFNLDYSLPKVHPPSNN</sequence>
<feature type="region of interest" description="Disordered" evidence="1">
    <location>
        <begin position="1"/>
        <end position="35"/>
    </location>
</feature>